<dbReference type="Pfam" id="PF13391">
    <property type="entry name" value="HNH_2"/>
    <property type="match status" value="1"/>
</dbReference>
<evidence type="ECO:0000313" key="2">
    <source>
        <dbReference type="EMBL" id="KAK3296222.1"/>
    </source>
</evidence>
<dbReference type="RefSeq" id="XP_062659736.1">
    <property type="nucleotide sequence ID" value="XM_062806017.1"/>
</dbReference>
<feature type="domain" description="HNH nuclease" evidence="1">
    <location>
        <begin position="202"/>
        <end position="274"/>
    </location>
</feature>
<evidence type="ECO:0000259" key="1">
    <source>
        <dbReference type="Pfam" id="PF13391"/>
    </source>
</evidence>
<sequence>MAPSHHRYQPSFEGIMSVSDEAAMGAAERALLKNKFQRIINHFDRANGTTNTGGDSQYNRPRLVRLTYEYARSEASKDMLLRAFFLSTGLSLNDDDLDFENGEEELNLGLSRFADYLFESLFLPLRASALKTLQLSPSVPDRIGTPERIADLRTDCLARDRHRCVVSRRFDIGEAAERSSKSGAMAEDDDGRRLVDDTRFAKLEVAHPLPRSITEKGSSPQLPPSKKAALDILNMLDRGVTDVIQGTDIDGPRNAITLSAELHQMFSNFQVFFEALSGREHTYRVQTFVEPYIMPDLPVERTLYLSESRSIEPPLPRLLALHSAIAHILHLSGAGIYIDKIVKELEWRDTREDGTTELGQLVALRLDGWIDAVLLR</sequence>
<dbReference type="Proteomes" id="UP001278766">
    <property type="component" value="Unassembled WGS sequence"/>
</dbReference>
<proteinExistence type="predicted"/>
<dbReference type="InterPro" id="IPR003615">
    <property type="entry name" value="HNH_nuc"/>
</dbReference>
<organism evidence="2 3">
    <name type="scientific">Chaetomium fimeti</name>
    <dbReference type="NCBI Taxonomy" id="1854472"/>
    <lineage>
        <taxon>Eukaryota</taxon>
        <taxon>Fungi</taxon>
        <taxon>Dikarya</taxon>
        <taxon>Ascomycota</taxon>
        <taxon>Pezizomycotina</taxon>
        <taxon>Sordariomycetes</taxon>
        <taxon>Sordariomycetidae</taxon>
        <taxon>Sordariales</taxon>
        <taxon>Chaetomiaceae</taxon>
        <taxon>Chaetomium</taxon>
    </lineage>
</organism>
<gene>
    <name evidence="2" type="ORF">B0H64DRAFT_432815</name>
</gene>
<name>A0AAE0LST8_9PEZI</name>
<dbReference type="AlphaFoldDB" id="A0AAE0LST8"/>
<accession>A0AAE0LST8</accession>
<dbReference type="GeneID" id="87842965"/>
<reference evidence="2" key="1">
    <citation type="journal article" date="2023" name="Mol. Phylogenet. Evol.">
        <title>Genome-scale phylogeny and comparative genomics of the fungal order Sordariales.</title>
        <authorList>
            <person name="Hensen N."/>
            <person name="Bonometti L."/>
            <person name="Westerberg I."/>
            <person name="Brannstrom I.O."/>
            <person name="Guillou S."/>
            <person name="Cros-Aarteil S."/>
            <person name="Calhoun S."/>
            <person name="Haridas S."/>
            <person name="Kuo A."/>
            <person name="Mondo S."/>
            <person name="Pangilinan J."/>
            <person name="Riley R."/>
            <person name="LaButti K."/>
            <person name="Andreopoulos B."/>
            <person name="Lipzen A."/>
            <person name="Chen C."/>
            <person name="Yan M."/>
            <person name="Daum C."/>
            <person name="Ng V."/>
            <person name="Clum A."/>
            <person name="Steindorff A."/>
            <person name="Ohm R.A."/>
            <person name="Martin F."/>
            <person name="Silar P."/>
            <person name="Natvig D.O."/>
            <person name="Lalanne C."/>
            <person name="Gautier V."/>
            <person name="Ament-Velasquez S.L."/>
            <person name="Kruys A."/>
            <person name="Hutchinson M.I."/>
            <person name="Powell A.J."/>
            <person name="Barry K."/>
            <person name="Miller A.N."/>
            <person name="Grigoriev I.V."/>
            <person name="Debuchy R."/>
            <person name="Gladieux P."/>
            <person name="Hiltunen Thoren M."/>
            <person name="Johannesson H."/>
        </authorList>
    </citation>
    <scope>NUCLEOTIDE SEQUENCE</scope>
    <source>
        <strain evidence="2">CBS 168.71</strain>
    </source>
</reference>
<protein>
    <recommendedName>
        <fullName evidence="1">HNH nuclease domain-containing protein</fullName>
    </recommendedName>
</protein>
<comment type="caution">
    <text evidence="2">The sequence shown here is derived from an EMBL/GenBank/DDBJ whole genome shotgun (WGS) entry which is preliminary data.</text>
</comment>
<dbReference type="EMBL" id="JAUEPN010000004">
    <property type="protein sequence ID" value="KAK3296222.1"/>
    <property type="molecule type" value="Genomic_DNA"/>
</dbReference>
<evidence type="ECO:0000313" key="3">
    <source>
        <dbReference type="Proteomes" id="UP001278766"/>
    </source>
</evidence>
<reference evidence="2" key="2">
    <citation type="submission" date="2023-06" db="EMBL/GenBank/DDBJ databases">
        <authorList>
            <consortium name="Lawrence Berkeley National Laboratory"/>
            <person name="Haridas S."/>
            <person name="Hensen N."/>
            <person name="Bonometti L."/>
            <person name="Westerberg I."/>
            <person name="Brannstrom I.O."/>
            <person name="Guillou S."/>
            <person name="Cros-Aarteil S."/>
            <person name="Calhoun S."/>
            <person name="Kuo A."/>
            <person name="Mondo S."/>
            <person name="Pangilinan J."/>
            <person name="Riley R."/>
            <person name="Labutti K."/>
            <person name="Andreopoulos B."/>
            <person name="Lipzen A."/>
            <person name="Chen C."/>
            <person name="Yanf M."/>
            <person name="Daum C."/>
            <person name="Ng V."/>
            <person name="Clum A."/>
            <person name="Steindorff A."/>
            <person name="Ohm R."/>
            <person name="Martin F."/>
            <person name="Silar P."/>
            <person name="Natvig D."/>
            <person name="Lalanne C."/>
            <person name="Gautier V."/>
            <person name="Ament-Velasquez S.L."/>
            <person name="Kruys A."/>
            <person name="Hutchinson M.I."/>
            <person name="Powell A.J."/>
            <person name="Barry K."/>
            <person name="Miller A.N."/>
            <person name="Grigoriev I.V."/>
            <person name="Debuchy R."/>
            <person name="Gladieux P."/>
            <person name="Thoren M.H."/>
            <person name="Johannesson H."/>
        </authorList>
    </citation>
    <scope>NUCLEOTIDE SEQUENCE</scope>
    <source>
        <strain evidence="2">CBS 168.71</strain>
    </source>
</reference>
<keyword evidence="3" id="KW-1185">Reference proteome</keyword>